<name>A8AM16_CITK8</name>
<feature type="domain" description="YjiS-like" evidence="1">
    <location>
        <begin position="36"/>
        <end position="72"/>
    </location>
</feature>
<sequence>MVVKIREDKASDQVGRWSMEFHENRAKQPFIGFVQVWRAIKRWRLRAQTQRVLQRMNDEQLKDVGLRRDQIE</sequence>
<gene>
    <name evidence="2" type="ordered locus">CKO_03449</name>
</gene>
<protein>
    <recommendedName>
        <fullName evidence="1">YjiS-like domain-containing protein</fullName>
    </recommendedName>
</protein>
<organism evidence="2 3">
    <name type="scientific">Citrobacter koseri (strain ATCC BAA-895 / CDC 4225-83 / SGSC4696)</name>
    <dbReference type="NCBI Taxonomy" id="290338"/>
    <lineage>
        <taxon>Bacteria</taxon>
        <taxon>Pseudomonadati</taxon>
        <taxon>Pseudomonadota</taxon>
        <taxon>Gammaproteobacteria</taxon>
        <taxon>Enterobacterales</taxon>
        <taxon>Enterobacteriaceae</taxon>
        <taxon>Citrobacter</taxon>
    </lineage>
</organism>
<dbReference type="Proteomes" id="UP000008148">
    <property type="component" value="Chromosome"/>
</dbReference>
<dbReference type="AlphaFoldDB" id="A8AM16"/>
<accession>A8AM16</accession>
<evidence type="ECO:0000259" key="1">
    <source>
        <dbReference type="Pfam" id="PF06568"/>
    </source>
</evidence>
<dbReference type="Pfam" id="PF06568">
    <property type="entry name" value="YjiS-like"/>
    <property type="match status" value="1"/>
</dbReference>
<dbReference type="KEGG" id="cko:CKO_03449"/>
<dbReference type="STRING" id="290338.CKO_03449"/>
<evidence type="ECO:0000313" key="2">
    <source>
        <dbReference type="EMBL" id="ABV14529.1"/>
    </source>
</evidence>
<evidence type="ECO:0000313" key="3">
    <source>
        <dbReference type="Proteomes" id="UP000008148"/>
    </source>
</evidence>
<proteinExistence type="predicted"/>
<reference evidence="2 3" key="1">
    <citation type="submission" date="2007-08" db="EMBL/GenBank/DDBJ databases">
        <authorList>
            <consortium name="The Citrobacter koseri Genome Sequencing Project"/>
            <person name="McClelland M."/>
            <person name="Sanderson E.K."/>
            <person name="Porwollik S."/>
            <person name="Spieth J."/>
            <person name="Clifton W.S."/>
            <person name="Latreille P."/>
            <person name="Courtney L."/>
            <person name="Wang C."/>
            <person name="Pepin K."/>
            <person name="Bhonagiri V."/>
            <person name="Nash W."/>
            <person name="Johnson M."/>
            <person name="Thiruvilangam P."/>
            <person name="Wilson R."/>
        </authorList>
    </citation>
    <scope>NUCLEOTIDE SEQUENCE [LARGE SCALE GENOMIC DNA]</scope>
    <source>
        <strain evidence="3">ATCC BAA-895 / CDC 4225-83 / SGSC4696</strain>
    </source>
</reference>
<dbReference type="EMBL" id="CP000822">
    <property type="protein sequence ID" value="ABV14529.1"/>
    <property type="molecule type" value="Genomic_DNA"/>
</dbReference>
<dbReference type="InterPro" id="IPR009506">
    <property type="entry name" value="YjiS-like"/>
</dbReference>
<dbReference type="HOGENOM" id="CLU_201670_0_0_6"/>
<keyword evidence="3" id="KW-1185">Reference proteome</keyword>